<proteinExistence type="predicted"/>
<accession>A0ABN7WZG8</accession>
<organism evidence="1 2">
    <name type="scientific">Gigaspora margarita</name>
    <dbReference type="NCBI Taxonomy" id="4874"/>
    <lineage>
        <taxon>Eukaryota</taxon>
        <taxon>Fungi</taxon>
        <taxon>Fungi incertae sedis</taxon>
        <taxon>Mucoromycota</taxon>
        <taxon>Glomeromycotina</taxon>
        <taxon>Glomeromycetes</taxon>
        <taxon>Diversisporales</taxon>
        <taxon>Gigasporaceae</taxon>
        <taxon>Gigaspora</taxon>
    </lineage>
</organism>
<comment type="caution">
    <text evidence="1">The sequence shown here is derived from an EMBL/GenBank/DDBJ whole genome shotgun (WGS) entry which is preliminary data.</text>
</comment>
<keyword evidence="2" id="KW-1185">Reference proteome</keyword>
<evidence type="ECO:0000313" key="1">
    <source>
        <dbReference type="EMBL" id="CAG8843988.1"/>
    </source>
</evidence>
<evidence type="ECO:0000313" key="2">
    <source>
        <dbReference type="Proteomes" id="UP000789901"/>
    </source>
</evidence>
<sequence>QGKHAKRASLLDDEDIKLAARIWLRSILPKDCSPLALKKELETNIFSKLFGVPITISEKPHKNLCTYGNMKEYQKKWSIRMMNYQKKIEQYDGDDMENVISPEQLEIWDTRHVLVTHDEVYFYANNDNSSFWVEDEESIIKKKGQGSAIM</sequence>
<dbReference type="Proteomes" id="UP000789901">
    <property type="component" value="Unassembled WGS sequence"/>
</dbReference>
<gene>
    <name evidence="1" type="ORF">GMARGA_LOCUS36837</name>
</gene>
<feature type="non-terminal residue" evidence="1">
    <location>
        <position position="150"/>
    </location>
</feature>
<dbReference type="EMBL" id="CAJVQB010074257">
    <property type="protein sequence ID" value="CAG8843988.1"/>
    <property type="molecule type" value="Genomic_DNA"/>
</dbReference>
<reference evidence="1 2" key="1">
    <citation type="submission" date="2021-06" db="EMBL/GenBank/DDBJ databases">
        <authorList>
            <person name="Kallberg Y."/>
            <person name="Tangrot J."/>
            <person name="Rosling A."/>
        </authorList>
    </citation>
    <scope>NUCLEOTIDE SEQUENCE [LARGE SCALE GENOMIC DNA]</scope>
    <source>
        <strain evidence="1 2">120-4 pot B 10/14</strain>
    </source>
</reference>
<protein>
    <submittedName>
        <fullName evidence="1">26898_t:CDS:1</fullName>
    </submittedName>
</protein>
<feature type="non-terminal residue" evidence="1">
    <location>
        <position position="1"/>
    </location>
</feature>
<name>A0ABN7WZG8_GIGMA</name>